<dbReference type="Gene3D" id="1.25.40.10">
    <property type="entry name" value="Tetratricopeptide repeat domain"/>
    <property type="match status" value="2"/>
</dbReference>
<dbReference type="GeneID" id="92073653"/>
<keyword evidence="4" id="KW-1185">Reference proteome</keyword>
<organism evidence="3 4">
    <name type="scientific">Apiospora aurea</name>
    <dbReference type="NCBI Taxonomy" id="335848"/>
    <lineage>
        <taxon>Eukaryota</taxon>
        <taxon>Fungi</taxon>
        <taxon>Dikarya</taxon>
        <taxon>Ascomycota</taxon>
        <taxon>Pezizomycotina</taxon>
        <taxon>Sordariomycetes</taxon>
        <taxon>Xylariomycetidae</taxon>
        <taxon>Amphisphaeriales</taxon>
        <taxon>Apiosporaceae</taxon>
        <taxon>Apiospora</taxon>
    </lineage>
</organism>
<comment type="caution">
    <text evidence="3">The sequence shown here is derived from an EMBL/GenBank/DDBJ whole genome shotgun (WGS) entry which is preliminary data.</text>
</comment>
<dbReference type="InterPro" id="IPR056681">
    <property type="entry name" value="DUF7779"/>
</dbReference>
<accession>A0ABR1QN51</accession>
<evidence type="ECO:0000313" key="3">
    <source>
        <dbReference type="EMBL" id="KAK7959515.1"/>
    </source>
</evidence>
<proteinExistence type="predicted"/>
<gene>
    <name evidence="3" type="ORF">PG986_004369</name>
</gene>
<reference evidence="3 4" key="1">
    <citation type="submission" date="2023-01" db="EMBL/GenBank/DDBJ databases">
        <title>Analysis of 21 Apiospora genomes using comparative genomics revels a genus with tremendous synthesis potential of carbohydrate active enzymes and secondary metabolites.</title>
        <authorList>
            <person name="Sorensen T."/>
        </authorList>
    </citation>
    <scope>NUCLEOTIDE SEQUENCE [LARGE SCALE GENOMIC DNA]</scope>
    <source>
        <strain evidence="3 4">CBS 24483</strain>
    </source>
</reference>
<dbReference type="InterPro" id="IPR011990">
    <property type="entry name" value="TPR-like_helical_dom_sf"/>
</dbReference>
<sequence>MDGIRQLFDHELRRKPALRELPTIISREHLFQYLTGYSKNTSSFNVYTTRIDGALECLSDFVELAKQFLDTAAGNKDPRWEAMIWGSSALILAELYRRSKDTERIMNLFEDLTLATELPCKLPQQHPSAYSSKVVHLFTALAPGLLQLASELSKNPYGKFAFFQGWKALLWANIFHARIATCQSTTFEKEHTKAMHLIKAWVKRLSVYAGTPTIPTDTGTLQLSKERIPVSVTQHFKGRAEELEDLVRQLSSTKQRPAVTCINGYPGIGKTQLAARYCKQYGDRYFACIWVSADSPTKIKNTLSECAVKMKLKGASMEAEPSKNARFLKMWLEQTDQPWLLILDNVDEPEHLDDFWPHGGGGHIIMTSRSPYIAKYRQSEMLELSPLSLAKSKELFFSIVGEDKEHESAQDMDLAFREWGGSPLALCHIGSYIDRFHMDIPRFLALYCQQPKDLYQKRHSSAEYPQSIATAFSIDKLEDGPKSLLRVLCYFDPDKIPIELLLSSSKHPVPIVPLADSFSFYEALDGLCSSGLVSHTDKYISIHRLVQSVGFYSMEDADKVEVFGQVVSLLDRSFPREVEGKPTWSEWSRCNTYLPHVLFLRRRWEELSQEGEKNANFASLLGACTWYMVERGLFSEVEPLINTAKEACPEIDESRLTLATILFNLAGVRFECNRIKESLELCQEVLDIRSKVLSPLDPVLGNTLYSIGIVYMEDGQLDKALASCLEAVHIHEECQKSGKHDGSPTGLSCLDVGLCCWKQGKLDDDAEGKGEKLELASQYIGRGLGLFKETTGEQSQKYGQGLSYLALVREAQGDPEGARKNTELSLKICEEITPDEFKTGLGLHKMAGFLLREKEYDKALGHIRRAIKVLEGTFDPAPRVARSMFKMSQVLDAMGRPDEATVKRQEAVRLRSTITTFEFDLGVTEEAFDTLIPSFLG</sequence>
<dbReference type="Pfam" id="PF13424">
    <property type="entry name" value="TPR_12"/>
    <property type="match status" value="2"/>
</dbReference>
<dbReference type="SMART" id="SM00028">
    <property type="entry name" value="TPR"/>
    <property type="match status" value="5"/>
</dbReference>
<dbReference type="Proteomes" id="UP001391051">
    <property type="component" value="Unassembled WGS sequence"/>
</dbReference>
<feature type="domain" description="NB-ARC" evidence="1">
    <location>
        <begin position="242"/>
        <end position="404"/>
    </location>
</feature>
<dbReference type="Gene3D" id="3.40.50.300">
    <property type="entry name" value="P-loop containing nucleotide triphosphate hydrolases"/>
    <property type="match status" value="1"/>
</dbReference>
<dbReference type="InterPro" id="IPR019734">
    <property type="entry name" value="TPR_rpt"/>
</dbReference>
<dbReference type="InterPro" id="IPR027417">
    <property type="entry name" value="P-loop_NTPase"/>
</dbReference>
<dbReference type="SUPFAM" id="SSF52540">
    <property type="entry name" value="P-loop containing nucleoside triphosphate hydrolases"/>
    <property type="match status" value="1"/>
</dbReference>
<dbReference type="InterPro" id="IPR002182">
    <property type="entry name" value="NB-ARC"/>
</dbReference>
<dbReference type="PANTHER" id="PTHR35205">
    <property type="entry name" value="NB-ARC AND TPR DOMAIN PROTEIN"/>
    <property type="match status" value="1"/>
</dbReference>
<dbReference type="Pfam" id="PF00931">
    <property type="entry name" value="NB-ARC"/>
    <property type="match status" value="1"/>
</dbReference>
<dbReference type="Pfam" id="PF25000">
    <property type="entry name" value="DUF7779"/>
    <property type="match status" value="1"/>
</dbReference>
<dbReference type="EMBL" id="JAQQWE010000003">
    <property type="protein sequence ID" value="KAK7959515.1"/>
    <property type="molecule type" value="Genomic_DNA"/>
</dbReference>
<name>A0ABR1QN51_9PEZI</name>
<evidence type="ECO:0008006" key="5">
    <source>
        <dbReference type="Google" id="ProtNLM"/>
    </source>
</evidence>
<feature type="domain" description="DUF7779" evidence="2">
    <location>
        <begin position="473"/>
        <end position="557"/>
    </location>
</feature>
<evidence type="ECO:0000259" key="2">
    <source>
        <dbReference type="Pfam" id="PF25000"/>
    </source>
</evidence>
<evidence type="ECO:0000259" key="1">
    <source>
        <dbReference type="Pfam" id="PF00931"/>
    </source>
</evidence>
<dbReference type="SUPFAM" id="SSF48452">
    <property type="entry name" value="TPR-like"/>
    <property type="match status" value="1"/>
</dbReference>
<evidence type="ECO:0000313" key="4">
    <source>
        <dbReference type="Proteomes" id="UP001391051"/>
    </source>
</evidence>
<protein>
    <recommendedName>
        <fullName evidence="5">NB-ARC domain-containing protein</fullName>
    </recommendedName>
</protein>
<dbReference type="PRINTS" id="PR00364">
    <property type="entry name" value="DISEASERSIST"/>
</dbReference>
<dbReference type="PANTHER" id="PTHR35205:SF1">
    <property type="entry name" value="ZU5 DOMAIN-CONTAINING PROTEIN"/>
    <property type="match status" value="1"/>
</dbReference>
<dbReference type="RefSeq" id="XP_066703218.1">
    <property type="nucleotide sequence ID" value="XM_066840591.1"/>
</dbReference>